<evidence type="ECO:0000256" key="1">
    <source>
        <dbReference type="SAM" id="SignalP"/>
    </source>
</evidence>
<reference evidence="2 3" key="1">
    <citation type="submission" date="2021-06" db="EMBL/GenBank/DDBJ databases">
        <authorList>
            <person name="Palmer J.M."/>
        </authorList>
    </citation>
    <scope>NUCLEOTIDE SEQUENCE [LARGE SCALE GENOMIC DNA]</scope>
    <source>
        <strain evidence="3">if_2019</strain>
        <tissue evidence="2">Muscle</tissue>
    </source>
</reference>
<gene>
    <name evidence="2" type="ORF">ILYODFUR_031576</name>
</gene>
<keyword evidence="1" id="KW-0732">Signal</keyword>
<dbReference type="EMBL" id="JAHRIQ010086022">
    <property type="protein sequence ID" value="MEQ2249661.1"/>
    <property type="molecule type" value="Genomic_DNA"/>
</dbReference>
<comment type="caution">
    <text evidence="2">The sequence shown here is derived from an EMBL/GenBank/DDBJ whole genome shotgun (WGS) entry which is preliminary data.</text>
</comment>
<evidence type="ECO:0000313" key="3">
    <source>
        <dbReference type="Proteomes" id="UP001482620"/>
    </source>
</evidence>
<protein>
    <recommendedName>
        <fullName evidence="4">Secreted protein</fullName>
    </recommendedName>
</protein>
<evidence type="ECO:0008006" key="4">
    <source>
        <dbReference type="Google" id="ProtNLM"/>
    </source>
</evidence>
<sequence length="137" mass="15171">MVLILPPPPLLLLLLLLGYPNSPWQDHTQDSPVGVVALAPCIGKKKRARMNVAMPPSDFSSSSSSSSAPFSPLRSRMQVWSLCRKRGEKKNLYYTIRRGRRVGPQTALVLSRCERERRCASVQTLTSASLCLCTDAE</sequence>
<keyword evidence="3" id="KW-1185">Reference proteome</keyword>
<evidence type="ECO:0000313" key="2">
    <source>
        <dbReference type="EMBL" id="MEQ2249661.1"/>
    </source>
</evidence>
<organism evidence="2 3">
    <name type="scientific">Ilyodon furcidens</name>
    <name type="common">goldbreast splitfin</name>
    <dbReference type="NCBI Taxonomy" id="33524"/>
    <lineage>
        <taxon>Eukaryota</taxon>
        <taxon>Metazoa</taxon>
        <taxon>Chordata</taxon>
        <taxon>Craniata</taxon>
        <taxon>Vertebrata</taxon>
        <taxon>Euteleostomi</taxon>
        <taxon>Actinopterygii</taxon>
        <taxon>Neopterygii</taxon>
        <taxon>Teleostei</taxon>
        <taxon>Neoteleostei</taxon>
        <taxon>Acanthomorphata</taxon>
        <taxon>Ovalentaria</taxon>
        <taxon>Atherinomorphae</taxon>
        <taxon>Cyprinodontiformes</taxon>
        <taxon>Goodeidae</taxon>
        <taxon>Ilyodon</taxon>
    </lineage>
</organism>
<name>A0ABV0UWZ7_9TELE</name>
<feature type="chain" id="PRO_5045963850" description="Secreted protein" evidence="1">
    <location>
        <begin position="26"/>
        <end position="137"/>
    </location>
</feature>
<proteinExistence type="predicted"/>
<dbReference type="Proteomes" id="UP001482620">
    <property type="component" value="Unassembled WGS sequence"/>
</dbReference>
<accession>A0ABV0UWZ7</accession>
<feature type="signal peptide" evidence="1">
    <location>
        <begin position="1"/>
        <end position="25"/>
    </location>
</feature>